<gene>
    <name evidence="1" type="ORF">DWY96_06635</name>
</gene>
<sequence>MKISLNGKEYESGKITREKYRKFAEVYEILLGKEKEAQTFSDDDLDSMIEAIVLVFGNQFTFEEADDGLDEISSIILNFSLINAEIMNNTNIQAEETAKTLKTNIITVGGKEYESGKIGRKKYRAFREVYDDLVTPEKQTYTDDDLDRMVKAIVEIYDNQFTFEEANAELADVSQIIFNFALINANIIKRLAEQAKDAKKNLSSQV</sequence>
<dbReference type="RefSeq" id="WP_118109511.1">
    <property type="nucleotide sequence ID" value="NZ_QRTF01000011.1"/>
</dbReference>
<dbReference type="Proteomes" id="UP000283738">
    <property type="component" value="Unassembled WGS sequence"/>
</dbReference>
<reference evidence="1 2" key="1">
    <citation type="submission" date="2018-08" db="EMBL/GenBank/DDBJ databases">
        <title>A genome reference for cultivated species of the human gut microbiota.</title>
        <authorList>
            <person name="Zou Y."/>
            <person name="Xue W."/>
            <person name="Luo G."/>
        </authorList>
    </citation>
    <scope>NUCLEOTIDE SEQUENCE [LARGE SCALE GENOMIC DNA]</scope>
    <source>
        <strain evidence="1 2">AF28-15</strain>
    </source>
</reference>
<evidence type="ECO:0008006" key="3">
    <source>
        <dbReference type="Google" id="ProtNLM"/>
    </source>
</evidence>
<evidence type="ECO:0000313" key="1">
    <source>
        <dbReference type="EMBL" id="RGQ50623.1"/>
    </source>
</evidence>
<dbReference type="Pfam" id="PF23857">
    <property type="entry name" value="Phage_TAC_19"/>
    <property type="match status" value="1"/>
</dbReference>
<accession>A0A3R5W0B7</accession>
<comment type="caution">
    <text evidence="1">The sequence shown here is derived from an EMBL/GenBank/DDBJ whole genome shotgun (WGS) entry which is preliminary data.</text>
</comment>
<dbReference type="EMBL" id="QRTF01000011">
    <property type="protein sequence ID" value="RGQ50623.1"/>
    <property type="molecule type" value="Genomic_DNA"/>
</dbReference>
<proteinExistence type="predicted"/>
<dbReference type="AlphaFoldDB" id="A0A3R5W0B7"/>
<name>A0A3R5W0B7_9FIRM</name>
<dbReference type="InterPro" id="IPR057006">
    <property type="entry name" value="Phage_TAC_19"/>
</dbReference>
<organism evidence="1 2">
    <name type="scientific">Roseburia inulinivorans</name>
    <dbReference type="NCBI Taxonomy" id="360807"/>
    <lineage>
        <taxon>Bacteria</taxon>
        <taxon>Bacillati</taxon>
        <taxon>Bacillota</taxon>
        <taxon>Clostridia</taxon>
        <taxon>Lachnospirales</taxon>
        <taxon>Lachnospiraceae</taxon>
        <taxon>Roseburia</taxon>
    </lineage>
</organism>
<dbReference type="NCBIfam" id="NF047360">
    <property type="entry name" value="tail_chap_PVL"/>
    <property type="match status" value="2"/>
</dbReference>
<protein>
    <recommendedName>
        <fullName evidence="3">Phage protein</fullName>
    </recommendedName>
</protein>
<evidence type="ECO:0000313" key="2">
    <source>
        <dbReference type="Proteomes" id="UP000283738"/>
    </source>
</evidence>